<dbReference type="GO" id="GO:0006281">
    <property type="term" value="P:DNA repair"/>
    <property type="evidence" value="ECO:0007669"/>
    <property type="project" value="InterPro"/>
</dbReference>
<evidence type="ECO:0000256" key="2">
    <source>
        <dbReference type="ARBA" id="ARBA00019841"/>
    </source>
</evidence>
<dbReference type="GO" id="GO:0006310">
    <property type="term" value="P:DNA recombination"/>
    <property type="evidence" value="ECO:0007669"/>
    <property type="project" value="InterPro"/>
</dbReference>
<keyword evidence="3" id="KW-0540">Nuclease</keyword>
<dbReference type="PANTHER" id="PTHR30255">
    <property type="entry name" value="SINGLE-STRANDED-DNA-SPECIFIC EXONUCLEASE RECJ"/>
    <property type="match status" value="1"/>
</dbReference>
<dbReference type="Pfam" id="PF01368">
    <property type="entry name" value="DHH"/>
    <property type="match status" value="1"/>
</dbReference>
<feature type="domain" description="DHHA1" evidence="7">
    <location>
        <begin position="384"/>
        <end position="477"/>
    </location>
</feature>
<protein>
    <recommendedName>
        <fullName evidence="2">Single-stranded-DNA-specific exonuclease RecJ</fullName>
    </recommendedName>
</protein>
<evidence type="ECO:0000259" key="8">
    <source>
        <dbReference type="Pfam" id="PF17768"/>
    </source>
</evidence>
<accession>A0A8J6YQ36</accession>
<dbReference type="NCBIfam" id="TIGR00644">
    <property type="entry name" value="recJ"/>
    <property type="match status" value="1"/>
</dbReference>
<dbReference type="Pfam" id="PF17768">
    <property type="entry name" value="RecJ_OB"/>
    <property type="match status" value="1"/>
</dbReference>
<dbReference type="InterPro" id="IPR004610">
    <property type="entry name" value="RecJ"/>
</dbReference>
<sequence length="608" mass="64421">MTRHEPQTTSEAADGSVRRALLGVHSSKTGRIWCQRSGDERLALAISQRLGVPEIIGRILAGRSVPLEIAETYLDPTLRAALPDPSHLLDMDKAVERIVRAVRDREKVAVFGDYDVDGATASALMHRFLRALGLEVEVYIPDRQKEGYGPGIPAMLALASRGATLVITVDCGVSAFEPLAKAAEIGLDVIVCDHHEAQSGLPEACAVVNPKRLDETTDHTCLAAVGVAFLMAIGVNRALREANWYRDNGRDAPDLMSYLDLVALGTVCDMVPLVGVNRALVRQGLKVLAAGTNTGLQALMEVSKVRDIPGPFHLGFILGPRINAGGRVGEAGMGPALLACDDPVQALEMARHMEAWNSARKEIETEVLDQALEMAAAIPEDAPVIFVAGQGWHSGVVGIVASRLKERYFRPVCVVALEGGVGKGSGRSVKGIDLGRAVISASEAGLLEAGGGHAMAAGFTVMEPRLDAFRAFLEERILAQMAGAEDSGARVLEIDGVLDVRGACPDFTGQVERAGPYGVGNPEPVFAVANARVSRVDIVGMGHIRCFFSGAAGGSLKGMAFRSADSELGHALLNARGRTVHVAGILRPDTWGGRNGTQLLIEDLSWAD</sequence>
<dbReference type="Pfam" id="PF02272">
    <property type="entry name" value="DHHA1"/>
    <property type="match status" value="1"/>
</dbReference>
<proteinExistence type="inferred from homology"/>
<dbReference type="AlphaFoldDB" id="A0A8J6YQ36"/>
<evidence type="ECO:0000313" key="10">
    <source>
        <dbReference type="Proteomes" id="UP000631034"/>
    </source>
</evidence>
<dbReference type="InterPro" id="IPR051673">
    <property type="entry name" value="SSDNA_exonuclease_RecJ"/>
</dbReference>
<dbReference type="RefSeq" id="WP_192534643.1">
    <property type="nucleotide sequence ID" value="NZ_JACZHT010000006.1"/>
</dbReference>
<evidence type="ECO:0000313" key="9">
    <source>
        <dbReference type="EMBL" id="MBE1237631.1"/>
    </source>
</evidence>
<feature type="domain" description="DDH" evidence="6">
    <location>
        <begin position="107"/>
        <end position="266"/>
    </location>
</feature>
<dbReference type="Gene3D" id="3.10.310.30">
    <property type="match status" value="1"/>
</dbReference>
<feature type="domain" description="RecJ OB" evidence="8">
    <location>
        <begin position="494"/>
        <end position="603"/>
    </location>
</feature>
<dbReference type="EMBL" id="JACZHT010000006">
    <property type="protein sequence ID" value="MBE1237631.1"/>
    <property type="molecule type" value="Genomic_DNA"/>
</dbReference>
<dbReference type="PANTHER" id="PTHR30255:SF2">
    <property type="entry name" value="SINGLE-STRANDED-DNA-SPECIFIC EXONUCLEASE RECJ"/>
    <property type="match status" value="1"/>
</dbReference>
<dbReference type="Gene3D" id="3.90.1640.30">
    <property type="match status" value="1"/>
</dbReference>
<dbReference type="Proteomes" id="UP000631034">
    <property type="component" value="Unassembled WGS sequence"/>
</dbReference>
<organism evidence="9 10">
    <name type="scientific">Phaeovibrio sulfidiphilus</name>
    <dbReference type="NCBI Taxonomy" id="1220600"/>
    <lineage>
        <taxon>Bacteria</taxon>
        <taxon>Pseudomonadati</taxon>
        <taxon>Pseudomonadota</taxon>
        <taxon>Alphaproteobacteria</taxon>
        <taxon>Rhodospirillales</taxon>
        <taxon>Rhodospirillaceae</taxon>
        <taxon>Phaeovibrio</taxon>
    </lineage>
</organism>
<reference evidence="9" key="1">
    <citation type="submission" date="2020-10" db="EMBL/GenBank/DDBJ databases">
        <title>Genome sequence of the unusual species of purple photosynthetic bacteria, Phaeovibrio sulfidiphilus DSM 23193, type strain.</title>
        <authorList>
            <person name="Kyndt J.A."/>
            <person name="Meyer T.E."/>
        </authorList>
    </citation>
    <scope>NUCLEOTIDE SEQUENCE</scope>
    <source>
        <strain evidence="9">DSM 23193</strain>
    </source>
</reference>
<evidence type="ECO:0000256" key="5">
    <source>
        <dbReference type="ARBA" id="ARBA00022839"/>
    </source>
</evidence>
<keyword evidence="5 9" id="KW-0269">Exonuclease</keyword>
<dbReference type="InterPro" id="IPR038763">
    <property type="entry name" value="DHH_sf"/>
</dbReference>
<dbReference type="SUPFAM" id="SSF64182">
    <property type="entry name" value="DHH phosphoesterases"/>
    <property type="match status" value="1"/>
</dbReference>
<evidence type="ECO:0000256" key="4">
    <source>
        <dbReference type="ARBA" id="ARBA00022801"/>
    </source>
</evidence>
<comment type="caution">
    <text evidence="9">The sequence shown here is derived from an EMBL/GenBank/DDBJ whole genome shotgun (WGS) entry which is preliminary data.</text>
</comment>
<keyword evidence="10" id="KW-1185">Reference proteome</keyword>
<dbReference type="InterPro" id="IPR001667">
    <property type="entry name" value="DDH_dom"/>
</dbReference>
<dbReference type="GO" id="GO:0008409">
    <property type="term" value="F:5'-3' exonuclease activity"/>
    <property type="evidence" value="ECO:0007669"/>
    <property type="project" value="InterPro"/>
</dbReference>
<gene>
    <name evidence="9" type="primary">recJ</name>
    <name evidence="9" type="ORF">IHV25_08220</name>
</gene>
<dbReference type="InterPro" id="IPR003156">
    <property type="entry name" value="DHHA1_dom"/>
</dbReference>
<name>A0A8J6YQ36_9PROT</name>
<evidence type="ECO:0000259" key="7">
    <source>
        <dbReference type="Pfam" id="PF02272"/>
    </source>
</evidence>
<evidence type="ECO:0000256" key="1">
    <source>
        <dbReference type="ARBA" id="ARBA00005915"/>
    </source>
</evidence>
<dbReference type="GO" id="GO:0003676">
    <property type="term" value="F:nucleic acid binding"/>
    <property type="evidence" value="ECO:0007669"/>
    <property type="project" value="InterPro"/>
</dbReference>
<keyword evidence="4" id="KW-0378">Hydrolase</keyword>
<dbReference type="InterPro" id="IPR041122">
    <property type="entry name" value="RecJ_OB"/>
</dbReference>
<evidence type="ECO:0000256" key="3">
    <source>
        <dbReference type="ARBA" id="ARBA00022722"/>
    </source>
</evidence>
<comment type="similarity">
    <text evidence="1">Belongs to the RecJ family.</text>
</comment>
<evidence type="ECO:0000259" key="6">
    <source>
        <dbReference type="Pfam" id="PF01368"/>
    </source>
</evidence>